<proteinExistence type="predicted"/>
<organism evidence="2 3">
    <name type="scientific">Grifola frondosa</name>
    <name type="common">Maitake</name>
    <name type="synonym">Polyporus frondosus</name>
    <dbReference type="NCBI Taxonomy" id="5627"/>
    <lineage>
        <taxon>Eukaryota</taxon>
        <taxon>Fungi</taxon>
        <taxon>Dikarya</taxon>
        <taxon>Basidiomycota</taxon>
        <taxon>Agaricomycotina</taxon>
        <taxon>Agaricomycetes</taxon>
        <taxon>Polyporales</taxon>
        <taxon>Grifolaceae</taxon>
        <taxon>Grifola</taxon>
    </lineage>
</organism>
<dbReference type="EMBL" id="LUGG01000022">
    <property type="protein sequence ID" value="OBZ68256.1"/>
    <property type="molecule type" value="Genomic_DNA"/>
</dbReference>
<evidence type="ECO:0000313" key="2">
    <source>
        <dbReference type="EMBL" id="OBZ68256.1"/>
    </source>
</evidence>
<feature type="region of interest" description="Disordered" evidence="1">
    <location>
        <begin position="66"/>
        <end position="88"/>
    </location>
</feature>
<dbReference type="Proteomes" id="UP000092993">
    <property type="component" value="Unassembled WGS sequence"/>
</dbReference>
<dbReference type="AlphaFoldDB" id="A0A1C7LVL5"/>
<evidence type="ECO:0000256" key="1">
    <source>
        <dbReference type="SAM" id="MobiDB-lite"/>
    </source>
</evidence>
<comment type="caution">
    <text evidence="2">The sequence shown here is derived from an EMBL/GenBank/DDBJ whole genome shotgun (WGS) entry which is preliminary data.</text>
</comment>
<reference evidence="2 3" key="1">
    <citation type="submission" date="2016-03" db="EMBL/GenBank/DDBJ databases">
        <title>Whole genome sequencing of Grifola frondosa 9006-11.</title>
        <authorList>
            <person name="Min B."/>
            <person name="Park H."/>
            <person name="Kim J.-G."/>
            <person name="Cho H."/>
            <person name="Oh Y.-L."/>
            <person name="Kong W.-S."/>
            <person name="Choi I.-G."/>
        </authorList>
    </citation>
    <scope>NUCLEOTIDE SEQUENCE [LARGE SCALE GENOMIC DNA]</scope>
    <source>
        <strain evidence="2 3">9006-11</strain>
    </source>
</reference>
<gene>
    <name evidence="2" type="ORF">A0H81_11740</name>
</gene>
<sequence length="88" mass="10284">MVDHVPEACLRWIVYPLILVNLTLRDKVHQSHEIQLLPKQTSQRHRARTESNIHAALVGFRDQSWTRQNDSASLRTSRYTQPIVPDSR</sequence>
<protein>
    <submittedName>
        <fullName evidence="2">Uncharacterized protein</fullName>
    </submittedName>
</protein>
<keyword evidence="3" id="KW-1185">Reference proteome</keyword>
<evidence type="ECO:0000313" key="3">
    <source>
        <dbReference type="Proteomes" id="UP000092993"/>
    </source>
</evidence>
<feature type="compositionally biased region" description="Polar residues" evidence="1">
    <location>
        <begin position="66"/>
        <end position="80"/>
    </location>
</feature>
<accession>A0A1C7LVL5</accession>
<name>A0A1C7LVL5_GRIFR</name>